<organism evidence="2 3">
    <name type="scientific">Lepidopterella palustris CBS 459.81</name>
    <dbReference type="NCBI Taxonomy" id="1314670"/>
    <lineage>
        <taxon>Eukaryota</taxon>
        <taxon>Fungi</taxon>
        <taxon>Dikarya</taxon>
        <taxon>Ascomycota</taxon>
        <taxon>Pezizomycotina</taxon>
        <taxon>Dothideomycetes</taxon>
        <taxon>Pleosporomycetidae</taxon>
        <taxon>Mytilinidiales</taxon>
        <taxon>Argynnaceae</taxon>
        <taxon>Lepidopterella</taxon>
    </lineage>
</organism>
<evidence type="ECO:0000313" key="2">
    <source>
        <dbReference type="EMBL" id="OCK86368.1"/>
    </source>
</evidence>
<feature type="compositionally biased region" description="Basic and acidic residues" evidence="1">
    <location>
        <begin position="275"/>
        <end position="284"/>
    </location>
</feature>
<feature type="compositionally biased region" description="Low complexity" evidence="1">
    <location>
        <begin position="328"/>
        <end position="342"/>
    </location>
</feature>
<dbReference type="EMBL" id="KV744806">
    <property type="protein sequence ID" value="OCK86368.1"/>
    <property type="molecule type" value="Genomic_DNA"/>
</dbReference>
<feature type="region of interest" description="Disordered" evidence="1">
    <location>
        <begin position="268"/>
        <end position="419"/>
    </location>
</feature>
<feature type="compositionally biased region" description="Polar residues" evidence="1">
    <location>
        <begin position="345"/>
        <end position="364"/>
    </location>
</feature>
<gene>
    <name evidence="2" type="ORF">K432DRAFT_376868</name>
</gene>
<evidence type="ECO:0000313" key="3">
    <source>
        <dbReference type="Proteomes" id="UP000250266"/>
    </source>
</evidence>
<feature type="compositionally biased region" description="Low complexity" evidence="1">
    <location>
        <begin position="382"/>
        <end position="397"/>
    </location>
</feature>
<evidence type="ECO:0000256" key="1">
    <source>
        <dbReference type="SAM" id="MobiDB-lite"/>
    </source>
</evidence>
<sequence>MSGLEVIGAVAAVVSAFHGGAELVAHIKKKHRKRKSEQAYKEKQLQESLQTGEVQVEQRYASDCRELGEWVKRGDVVARDRLLHIAVVMQAEIIRSLQLAVKYENAILDLTVLHEASIMNRKDTIVTLDELKQRVLLTLPVERNLAPPLLEPPRQTSFDSSQSFSTANAVPDDYLPPAVTIPDETDTRTGISRLISLRRSSGRSQPQHSRGSSHSSVSFNSQSGRSGPTIQGRDPHVDLMNDIHDTLNSFQGLQISNTRRDTLDQLQSLSLPSNDDPRDPRDLSNHPAFAQSNNQTQTTFSQPFFETPLSFHRNDSTSTRSAYSDKMPASLSSTSNYSTSPPTSQPAFSPRTSLNSPITPTTPLSPDVQLGAFNKGHRSIDSATTTPSTATVTALSSPNPSANTYSVFPPASRMAPRPPLRSSTIMSQTHMMDGRPCKDNNYWGFCKGAWATREDLKKGLSVQTRPEGLYSTVSVWQCKHCLFQGDTFTITTPSAKPKGKPKKEITVDPNVHVSAVGIRYRWVFLAKSHVKKKSMPTSNMATSNGGEKGECNYGCIFCCTEGKSTGIYGNVQTLMNHVFLEHAKGMKEDVRERTRCIMGREAGKEEVWDVNVPFKRFLDDGTAVKEEVE</sequence>
<dbReference type="Proteomes" id="UP000250266">
    <property type="component" value="Unassembled WGS sequence"/>
</dbReference>
<name>A0A8E2EMS5_9PEZI</name>
<keyword evidence="3" id="KW-1185">Reference proteome</keyword>
<dbReference type="OrthoDB" id="25896at2759"/>
<feature type="compositionally biased region" description="Low complexity" evidence="1">
    <location>
        <begin position="288"/>
        <end position="308"/>
    </location>
</feature>
<accession>A0A8E2EMS5</accession>
<feature type="region of interest" description="Disordered" evidence="1">
    <location>
        <begin position="146"/>
        <end position="240"/>
    </location>
</feature>
<protein>
    <submittedName>
        <fullName evidence="2">Uncharacterized protein</fullName>
    </submittedName>
</protein>
<proteinExistence type="predicted"/>
<feature type="compositionally biased region" description="Low complexity" evidence="1">
    <location>
        <begin position="155"/>
        <end position="166"/>
    </location>
</feature>
<reference evidence="2 3" key="1">
    <citation type="journal article" date="2016" name="Nat. Commun.">
        <title>Ectomycorrhizal ecology is imprinted in the genome of the dominant symbiotic fungus Cenococcum geophilum.</title>
        <authorList>
            <consortium name="DOE Joint Genome Institute"/>
            <person name="Peter M."/>
            <person name="Kohler A."/>
            <person name="Ohm R.A."/>
            <person name="Kuo A."/>
            <person name="Krutzmann J."/>
            <person name="Morin E."/>
            <person name="Arend M."/>
            <person name="Barry K.W."/>
            <person name="Binder M."/>
            <person name="Choi C."/>
            <person name="Clum A."/>
            <person name="Copeland A."/>
            <person name="Grisel N."/>
            <person name="Haridas S."/>
            <person name="Kipfer T."/>
            <person name="LaButti K."/>
            <person name="Lindquist E."/>
            <person name="Lipzen A."/>
            <person name="Maire R."/>
            <person name="Meier B."/>
            <person name="Mihaltcheva S."/>
            <person name="Molinier V."/>
            <person name="Murat C."/>
            <person name="Poggeler S."/>
            <person name="Quandt C.A."/>
            <person name="Sperisen C."/>
            <person name="Tritt A."/>
            <person name="Tisserant E."/>
            <person name="Crous P.W."/>
            <person name="Henrissat B."/>
            <person name="Nehls U."/>
            <person name="Egli S."/>
            <person name="Spatafora J.W."/>
            <person name="Grigoriev I.V."/>
            <person name="Martin F.M."/>
        </authorList>
    </citation>
    <scope>NUCLEOTIDE SEQUENCE [LARGE SCALE GENOMIC DNA]</scope>
    <source>
        <strain evidence="2 3">CBS 459.81</strain>
    </source>
</reference>
<feature type="compositionally biased region" description="Low complexity" evidence="1">
    <location>
        <begin position="190"/>
        <end position="224"/>
    </location>
</feature>
<dbReference type="AlphaFoldDB" id="A0A8E2EMS5"/>